<dbReference type="Proteomes" id="UP000438182">
    <property type="component" value="Unassembled WGS sequence"/>
</dbReference>
<comment type="caution">
    <text evidence="4">The sequence shown here is derived from an EMBL/GenBank/DDBJ whole genome shotgun (WGS) entry which is preliminary data.</text>
</comment>
<feature type="domain" description="SMODS and SLOG-associating 2TM effector" evidence="2">
    <location>
        <begin position="165"/>
        <end position="285"/>
    </location>
</feature>
<evidence type="ECO:0000256" key="1">
    <source>
        <dbReference type="SAM" id="Phobius"/>
    </source>
</evidence>
<keyword evidence="5" id="KW-1185">Reference proteome</keyword>
<keyword evidence="1" id="KW-0812">Transmembrane</keyword>
<organism evidence="4 5">
    <name type="scientific">Agromyces seonyuensis</name>
    <dbReference type="NCBI Taxonomy" id="2662446"/>
    <lineage>
        <taxon>Bacteria</taxon>
        <taxon>Bacillati</taxon>
        <taxon>Actinomycetota</taxon>
        <taxon>Actinomycetes</taxon>
        <taxon>Micrococcales</taxon>
        <taxon>Microbacteriaceae</taxon>
        <taxon>Agromyces</taxon>
    </lineage>
</organism>
<accession>A0A6I4NUI6</accession>
<evidence type="ECO:0000259" key="2">
    <source>
        <dbReference type="Pfam" id="PF18181"/>
    </source>
</evidence>
<feature type="domain" description="SMODS and SLOG-associating 2TM effector" evidence="3">
    <location>
        <begin position="10"/>
        <end position="162"/>
    </location>
</feature>
<evidence type="ECO:0000259" key="3">
    <source>
        <dbReference type="Pfam" id="PF18184"/>
    </source>
</evidence>
<dbReference type="EMBL" id="WSTA01000014">
    <property type="protein sequence ID" value="MWB97893.1"/>
    <property type="molecule type" value="Genomic_DNA"/>
</dbReference>
<proteinExistence type="predicted"/>
<dbReference type="Pfam" id="PF18181">
    <property type="entry name" value="SLATT_1"/>
    <property type="match status" value="1"/>
</dbReference>
<dbReference type="InterPro" id="IPR041116">
    <property type="entry name" value="SLATT_3"/>
</dbReference>
<gene>
    <name evidence="4" type="ORF">GB864_04930</name>
</gene>
<sequence>MSGLPDTDLPNFFHEADATSVRAQRATLSATRCRLIGAVAAAVGGAFTLTLWTIDVWAWIALVGFTVALVAELYLALATPERHWYQARAGAESAKTLSWRFAVGADPFFLSLSDTDADALFRHRIAQVARQVSDAVPLPKGDASAPTQAMSALRESSLDIRRTAYLRDRTEKQRDWYTDKAKYNQGRATVWRVSLIAAEIVAVTLAAGRVFGGWNIDAAGVLSAVIAAGAAWLAVKQHSTLRAAYSLTAAELEKQMVSVRSATAATWAESVADAEEAISREHTMWLASRGEVNEDVGGS</sequence>
<feature type="transmembrane region" description="Helical" evidence="1">
    <location>
        <begin position="190"/>
        <end position="212"/>
    </location>
</feature>
<feature type="transmembrane region" description="Helical" evidence="1">
    <location>
        <begin position="35"/>
        <end position="52"/>
    </location>
</feature>
<dbReference type="Pfam" id="PF18184">
    <property type="entry name" value="SLATT_3"/>
    <property type="match status" value="1"/>
</dbReference>
<keyword evidence="1" id="KW-0472">Membrane</keyword>
<feature type="transmembrane region" description="Helical" evidence="1">
    <location>
        <begin position="58"/>
        <end position="78"/>
    </location>
</feature>
<dbReference type="RefSeq" id="WP_160423240.1">
    <property type="nucleotide sequence ID" value="NZ_WSTA01000014.1"/>
</dbReference>
<dbReference type="AlphaFoldDB" id="A0A6I4NUI6"/>
<dbReference type="NCBIfam" id="NF033610">
    <property type="entry name" value="SLATT_3"/>
    <property type="match status" value="1"/>
</dbReference>
<feature type="transmembrane region" description="Helical" evidence="1">
    <location>
        <begin position="218"/>
        <end position="235"/>
    </location>
</feature>
<evidence type="ECO:0000313" key="4">
    <source>
        <dbReference type="EMBL" id="MWB97893.1"/>
    </source>
</evidence>
<keyword evidence="1" id="KW-1133">Transmembrane helix</keyword>
<name>A0A6I4NUI6_9MICO</name>
<reference evidence="4 5" key="1">
    <citation type="submission" date="2019-12" db="EMBL/GenBank/DDBJ databases">
        <authorList>
            <person name="Kim Y.S."/>
        </authorList>
    </citation>
    <scope>NUCLEOTIDE SEQUENCE [LARGE SCALE GENOMIC DNA]</scope>
    <source>
        <strain evidence="4 5">MMS17-SY077</strain>
    </source>
</reference>
<evidence type="ECO:0000313" key="5">
    <source>
        <dbReference type="Proteomes" id="UP000438182"/>
    </source>
</evidence>
<dbReference type="InterPro" id="IPR040884">
    <property type="entry name" value="SLATT_1"/>
</dbReference>
<dbReference type="NCBIfam" id="NF033634">
    <property type="entry name" value="SLATT_1"/>
    <property type="match status" value="1"/>
</dbReference>
<protein>
    <submittedName>
        <fullName evidence="4">DUF4231 domain-containing protein</fullName>
    </submittedName>
</protein>